<dbReference type="Pfam" id="PF07611">
    <property type="entry name" value="DUF1574"/>
    <property type="match status" value="1"/>
</dbReference>
<proteinExistence type="predicted"/>
<evidence type="ECO:0000256" key="1">
    <source>
        <dbReference type="SAM" id="MobiDB-lite"/>
    </source>
</evidence>
<accession>A0ABV0JS02</accession>
<dbReference type="RefSeq" id="WP_190422170.1">
    <property type="nucleotide sequence ID" value="NZ_JAMPKK010000040.1"/>
</dbReference>
<dbReference type="Proteomes" id="UP001442494">
    <property type="component" value="Unassembled WGS sequence"/>
</dbReference>
<comment type="caution">
    <text evidence="2">The sequence shown here is derived from an EMBL/GenBank/DDBJ whole genome shotgun (WGS) entry which is preliminary data.</text>
</comment>
<feature type="compositionally biased region" description="Polar residues" evidence="1">
    <location>
        <begin position="119"/>
        <end position="137"/>
    </location>
</feature>
<evidence type="ECO:0000313" key="3">
    <source>
        <dbReference type="Proteomes" id="UP001442494"/>
    </source>
</evidence>
<sequence>MLDTDQIAHTGSQSSLAQWVHRAIGLPEVRLRFRLRGNNLHILCEGSECPPSGTVVSRFVQALKVKDEASGFPAQADPIDQVIFYGRALGCHRPDWVKQIPLQELNPHQSTAASKVETSDQPQATTEDELTVSNRSLARSGQPEAIAQYLGEILTPLGVGVKVAIKNLPAREKGTEVDKVGSLSPIPNSQSPVPNPQSPIRRLWVLCESDYSPDESLLAQPVAQQLRNLKLEGFLDAVICSQVRGEKTRDWLLRVDLTPPEEMLKDWARWGDIQAIARLLNQALQPDGMQISAVLKDVTLHLFCSKTGAGEETAPDKQTAMGAIAPVLEILAPQGIQAATVYGVETHGLSSVPEQETPIWIDWLNLPATVQPVLTESTLKLAQHGDLKAIQFLLERLLNPDLDERLETGGISLSLRRKQDLLHFMSESLICPQQSVVGPPIAKFVRQLAIPGIAGVRIYGRRAGKSSPLWQMGADFVARKRLVPEATPEFAASDAYLGELLSPTDEPVLRPDVTTEDVKAAASAASGNLIRLVQQMLSASQLFIPTLEIKDLAPAAASKTSTSIYNYYQGFKVALVWGVLGLLLTVQTDWLLTQLLKSKPQLASSAFSGRKIGQGQQTTDATLPKLSLQKSPGANARAFNSQGFTRDGDSSVTVSKLNRANASSVAILAAARSPNPSFNNRLLDEKLALYQQLLTQRRGVPPDVLIVGSSRAMRGIDPTALEDALAAQGYPGVKVFNFGINGATAQVVDFQLRQVLTSEQLPKLIIWADGARAFNSGRVDTTFSAIAASRGFKQLLAGTFPKQSSTAARPGQTAIAPATEEGASASLSQSYQAVNSWLNEKLGTVSQGYTQRDQMKAWLRDQYAAWVKPATLKTTVEKDTETPQEAEAREAAIDFDGFLPLSVRFNPATYYQRYARVSGSYDSDYESFKMDGTQAEAMEKLLKFSQDKQIPIVFVNLPLTQDYLDPVRTEHEQAFQQYMRSLSLQKGLIFRDLSQLYPTKHDYFSDPSHLNRYGAYEVSNQLAQDPMIPWIKKD</sequence>
<organism evidence="2 3">
    <name type="scientific">Funiculus sociatus GB2-A5</name>
    <dbReference type="NCBI Taxonomy" id="2933946"/>
    <lineage>
        <taxon>Bacteria</taxon>
        <taxon>Bacillati</taxon>
        <taxon>Cyanobacteriota</taxon>
        <taxon>Cyanophyceae</taxon>
        <taxon>Coleofasciculales</taxon>
        <taxon>Coleofasciculaceae</taxon>
        <taxon>Funiculus</taxon>
    </lineage>
</organism>
<dbReference type="EMBL" id="JAMPKK010000040">
    <property type="protein sequence ID" value="MEP0866248.1"/>
    <property type="molecule type" value="Genomic_DNA"/>
</dbReference>
<dbReference type="InterPro" id="IPR011468">
    <property type="entry name" value="DUF1574"/>
</dbReference>
<evidence type="ECO:0000313" key="2">
    <source>
        <dbReference type="EMBL" id="MEP0866248.1"/>
    </source>
</evidence>
<dbReference type="SUPFAM" id="SSF52266">
    <property type="entry name" value="SGNH hydrolase"/>
    <property type="match status" value="1"/>
</dbReference>
<name>A0ABV0JS02_9CYAN</name>
<gene>
    <name evidence="2" type="ORF">NDI37_17440</name>
</gene>
<keyword evidence="3" id="KW-1185">Reference proteome</keyword>
<feature type="region of interest" description="Disordered" evidence="1">
    <location>
        <begin position="108"/>
        <end position="137"/>
    </location>
</feature>
<reference evidence="2 3" key="1">
    <citation type="submission" date="2022-04" db="EMBL/GenBank/DDBJ databases">
        <title>Positive selection, recombination, and allopatry shape intraspecific diversity of widespread and dominant cyanobacteria.</title>
        <authorList>
            <person name="Wei J."/>
            <person name="Shu W."/>
            <person name="Hu C."/>
        </authorList>
    </citation>
    <scope>NUCLEOTIDE SEQUENCE [LARGE SCALE GENOMIC DNA]</scope>
    <source>
        <strain evidence="2 3">GB2-A5</strain>
    </source>
</reference>
<protein>
    <submittedName>
        <fullName evidence="2">DUF1574 domain-containing protein</fullName>
    </submittedName>
</protein>